<feature type="domain" description="N-acetyltransferase" evidence="1">
    <location>
        <begin position="143"/>
        <end position="287"/>
    </location>
</feature>
<dbReference type="PROSITE" id="PS51186">
    <property type="entry name" value="GNAT"/>
    <property type="match status" value="1"/>
</dbReference>
<dbReference type="AlphaFoldDB" id="A0A840WQT7"/>
<protein>
    <submittedName>
        <fullName evidence="2">GNAT superfamily N-acetyltransferase</fullName>
    </submittedName>
</protein>
<accession>A0A840WQT7</accession>
<reference evidence="2 3" key="1">
    <citation type="submission" date="2020-08" db="EMBL/GenBank/DDBJ databases">
        <title>Sequencing the genomes of 1000 actinobacteria strains.</title>
        <authorList>
            <person name="Klenk H.-P."/>
        </authorList>
    </citation>
    <scope>NUCLEOTIDE SEQUENCE [LARGE SCALE GENOMIC DNA]</scope>
    <source>
        <strain evidence="2 3">DSM 44598</strain>
    </source>
</reference>
<dbReference type="EMBL" id="JACHDO010000001">
    <property type="protein sequence ID" value="MBB5493957.1"/>
    <property type="molecule type" value="Genomic_DNA"/>
</dbReference>
<name>A0A840WQT7_9ACTN</name>
<dbReference type="GO" id="GO:0016747">
    <property type="term" value="F:acyltransferase activity, transferring groups other than amino-acyl groups"/>
    <property type="evidence" value="ECO:0007669"/>
    <property type="project" value="InterPro"/>
</dbReference>
<proteinExistence type="predicted"/>
<keyword evidence="2" id="KW-0808">Transferase</keyword>
<dbReference type="InterPro" id="IPR016181">
    <property type="entry name" value="Acyl_CoA_acyltransferase"/>
</dbReference>
<dbReference type="Proteomes" id="UP000579647">
    <property type="component" value="Unassembled WGS sequence"/>
</dbReference>
<gene>
    <name evidence="2" type="ORF">HNR07_005094</name>
</gene>
<dbReference type="CDD" id="cd04301">
    <property type="entry name" value="NAT_SF"/>
    <property type="match status" value="1"/>
</dbReference>
<dbReference type="Pfam" id="PF00583">
    <property type="entry name" value="Acetyltransf_1"/>
    <property type="match status" value="1"/>
</dbReference>
<evidence type="ECO:0000313" key="3">
    <source>
        <dbReference type="Proteomes" id="UP000579647"/>
    </source>
</evidence>
<dbReference type="Gene3D" id="3.40.630.30">
    <property type="match status" value="1"/>
</dbReference>
<dbReference type="InterPro" id="IPR000182">
    <property type="entry name" value="GNAT_dom"/>
</dbReference>
<evidence type="ECO:0000259" key="1">
    <source>
        <dbReference type="PROSITE" id="PS51186"/>
    </source>
</evidence>
<evidence type="ECO:0000313" key="2">
    <source>
        <dbReference type="EMBL" id="MBB5493957.1"/>
    </source>
</evidence>
<keyword evidence="3" id="KW-1185">Reference proteome</keyword>
<comment type="caution">
    <text evidence="2">The sequence shown here is derived from an EMBL/GenBank/DDBJ whole genome shotgun (WGS) entry which is preliminary data.</text>
</comment>
<organism evidence="2 3">
    <name type="scientific">Nocardiopsis metallicus</name>
    <dbReference type="NCBI Taxonomy" id="179819"/>
    <lineage>
        <taxon>Bacteria</taxon>
        <taxon>Bacillati</taxon>
        <taxon>Actinomycetota</taxon>
        <taxon>Actinomycetes</taxon>
        <taxon>Streptosporangiales</taxon>
        <taxon>Nocardiopsidaceae</taxon>
        <taxon>Nocardiopsis</taxon>
    </lineage>
</organism>
<dbReference type="RefSeq" id="WP_184367043.1">
    <property type="nucleotide sequence ID" value="NZ_BAAAKM010000078.1"/>
</dbReference>
<sequence>MRDTSGPEGLVFPVPYVPTLGPMHPAAITPDLWRQVVEVSGTGRFLPHDKDARWGGAKAEHVLVDHVRDSDGQTAVPTLLQRGNRRTVRVHLYGEVDLDQAAEHAAKLAADLGADRAHLVRLTADPQPGRCCRIQLRVFAPGAEVPEVEGATELDRLPESVRATWPDFAEELAGEGFAFLAAKEHAGALDGPVLTVTEGGRVVGAIGPMATRPDPVGRTRLLPQYFGVLPSYRGRGHGRTLWRAAMAWGQRSGTAYQVLQTELDDASDRLCRGEGLATLGFVTTVAL</sequence>
<dbReference type="SUPFAM" id="SSF55729">
    <property type="entry name" value="Acyl-CoA N-acyltransferases (Nat)"/>
    <property type="match status" value="1"/>
</dbReference>